<keyword evidence="3" id="KW-1185">Reference proteome</keyword>
<name>A0A6A6RGN3_9PLEO</name>
<accession>A0A6A6RGN3</accession>
<gene>
    <name evidence="2" type="ORF">P280DRAFT_260509</name>
</gene>
<dbReference type="AlphaFoldDB" id="A0A6A6RGN3"/>
<proteinExistence type="predicted"/>
<dbReference type="Gene3D" id="2.120.10.10">
    <property type="match status" value="1"/>
</dbReference>
<dbReference type="PANTHER" id="PTHR38792:SF3">
    <property type="entry name" value="BNR_ASP-BOX REPEAT DOMAIN PROTEIN (AFU_ORTHOLOGUE AFUA_7G06430)-RELATED"/>
    <property type="match status" value="1"/>
</dbReference>
<dbReference type="SUPFAM" id="SSF50939">
    <property type="entry name" value="Sialidases"/>
    <property type="match status" value="1"/>
</dbReference>
<sequence length="346" mass="37292">MRFYTTLPFFLSAVLAQAPSKSGDAVVFGESGTYPRAVHLTDGSLLGTYTHSDGANTTLLTVTSTDNGASWSTLGEIATEFSATRDLDNPYVHQMPNGDILAAFRNHDRPSAGAAATYHRITVCTSNDKGKSWSYLSTPIEMPAGPGVWEPFMQTGLDDGIQLYYSKETSPDGQDSIIRRTYDNGLTWTEEQVFTGQGINARDGMIGVAPIADRSATKVAIFESGDINVSPTHFTVWVVRTTDDGNTWGSTRYPVYTPSTQAGAPQIIRVGTKLVASFGTNESGGDWPEGAMAVMVSNDGGLTWADKTIVHANPAMWAGMIALDDTSFLALYETGRTCYAQKMVFN</sequence>
<evidence type="ECO:0000256" key="1">
    <source>
        <dbReference type="SAM" id="SignalP"/>
    </source>
</evidence>
<feature type="chain" id="PRO_5025556343" evidence="1">
    <location>
        <begin position="17"/>
        <end position="346"/>
    </location>
</feature>
<dbReference type="PANTHER" id="PTHR38792">
    <property type="entry name" value="BNR/ASP-BOX REPEAT DOMAIN PROTEIN (AFU_ORTHOLOGUE AFUA_7G06430)-RELATED"/>
    <property type="match status" value="1"/>
</dbReference>
<dbReference type="OrthoDB" id="2739686at2759"/>
<evidence type="ECO:0000313" key="3">
    <source>
        <dbReference type="Proteomes" id="UP000799753"/>
    </source>
</evidence>
<keyword evidence="1" id="KW-0732">Signal</keyword>
<dbReference type="EMBL" id="MU006834">
    <property type="protein sequence ID" value="KAF2634370.1"/>
    <property type="molecule type" value="Genomic_DNA"/>
</dbReference>
<organism evidence="2 3">
    <name type="scientific">Massarina eburnea CBS 473.64</name>
    <dbReference type="NCBI Taxonomy" id="1395130"/>
    <lineage>
        <taxon>Eukaryota</taxon>
        <taxon>Fungi</taxon>
        <taxon>Dikarya</taxon>
        <taxon>Ascomycota</taxon>
        <taxon>Pezizomycotina</taxon>
        <taxon>Dothideomycetes</taxon>
        <taxon>Pleosporomycetidae</taxon>
        <taxon>Pleosporales</taxon>
        <taxon>Massarineae</taxon>
        <taxon>Massarinaceae</taxon>
        <taxon>Massarina</taxon>
    </lineage>
</organism>
<reference evidence="2" key="1">
    <citation type="journal article" date="2020" name="Stud. Mycol.">
        <title>101 Dothideomycetes genomes: a test case for predicting lifestyles and emergence of pathogens.</title>
        <authorList>
            <person name="Haridas S."/>
            <person name="Albert R."/>
            <person name="Binder M."/>
            <person name="Bloem J."/>
            <person name="Labutti K."/>
            <person name="Salamov A."/>
            <person name="Andreopoulos B."/>
            <person name="Baker S."/>
            <person name="Barry K."/>
            <person name="Bills G."/>
            <person name="Bluhm B."/>
            <person name="Cannon C."/>
            <person name="Castanera R."/>
            <person name="Culley D."/>
            <person name="Daum C."/>
            <person name="Ezra D."/>
            <person name="Gonzalez J."/>
            <person name="Henrissat B."/>
            <person name="Kuo A."/>
            <person name="Liang C."/>
            <person name="Lipzen A."/>
            <person name="Lutzoni F."/>
            <person name="Magnuson J."/>
            <person name="Mondo S."/>
            <person name="Nolan M."/>
            <person name="Ohm R."/>
            <person name="Pangilinan J."/>
            <person name="Park H.-J."/>
            <person name="Ramirez L."/>
            <person name="Alfaro M."/>
            <person name="Sun H."/>
            <person name="Tritt A."/>
            <person name="Yoshinaga Y."/>
            <person name="Zwiers L.-H."/>
            <person name="Turgeon B."/>
            <person name="Goodwin S."/>
            <person name="Spatafora J."/>
            <person name="Crous P."/>
            <person name="Grigoriev I."/>
        </authorList>
    </citation>
    <scope>NUCLEOTIDE SEQUENCE</scope>
    <source>
        <strain evidence="2">CBS 473.64</strain>
    </source>
</reference>
<dbReference type="CDD" id="cd15482">
    <property type="entry name" value="Sialidase_non-viral"/>
    <property type="match status" value="1"/>
</dbReference>
<feature type="signal peptide" evidence="1">
    <location>
        <begin position="1"/>
        <end position="16"/>
    </location>
</feature>
<dbReference type="InterPro" id="IPR036278">
    <property type="entry name" value="Sialidase_sf"/>
</dbReference>
<dbReference type="Proteomes" id="UP000799753">
    <property type="component" value="Unassembled WGS sequence"/>
</dbReference>
<evidence type="ECO:0000313" key="2">
    <source>
        <dbReference type="EMBL" id="KAF2634370.1"/>
    </source>
</evidence>
<protein>
    <submittedName>
        <fullName evidence="2">Neuraminidase</fullName>
    </submittedName>
</protein>